<dbReference type="Proteomes" id="UP001233172">
    <property type="component" value="Unassembled WGS sequence"/>
</dbReference>
<accession>A0AAD8AV35</accession>
<keyword evidence="2" id="KW-1185">Reference proteome</keyword>
<dbReference type="AlphaFoldDB" id="A0AAD8AV35"/>
<sequence length="62" mass="6822">VDHYDQMTSTLRLSHGFGSFGRVGLQVVSQSEDNIKVVSYGYLSSGSSAQRSLKLLEVKRDS</sequence>
<reference evidence="1" key="2">
    <citation type="submission" date="2023-04" db="EMBL/GenBank/DDBJ databases">
        <authorList>
            <person name="Bu L."/>
            <person name="Lu L."/>
            <person name="Laidemitt M.R."/>
            <person name="Zhang S.M."/>
            <person name="Mutuku M."/>
            <person name="Mkoji G."/>
            <person name="Steinauer M."/>
            <person name="Loker E.S."/>
        </authorList>
    </citation>
    <scope>NUCLEOTIDE SEQUENCE</scope>
    <source>
        <strain evidence="1">KasaAsao</strain>
        <tissue evidence="1">Whole Snail</tissue>
    </source>
</reference>
<name>A0AAD8AV35_BIOPF</name>
<evidence type="ECO:0000313" key="2">
    <source>
        <dbReference type="Proteomes" id="UP001233172"/>
    </source>
</evidence>
<organism evidence="1 2">
    <name type="scientific">Biomphalaria pfeifferi</name>
    <name type="common">Bloodfluke planorb</name>
    <name type="synonym">Freshwater snail</name>
    <dbReference type="NCBI Taxonomy" id="112525"/>
    <lineage>
        <taxon>Eukaryota</taxon>
        <taxon>Metazoa</taxon>
        <taxon>Spiralia</taxon>
        <taxon>Lophotrochozoa</taxon>
        <taxon>Mollusca</taxon>
        <taxon>Gastropoda</taxon>
        <taxon>Heterobranchia</taxon>
        <taxon>Euthyneura</taxon>
        <taxon>Panpulmonata</taxon>
        <taxon>Hygrophila</taxon>
        <taxon>Lymnaeoidea</taxon>
        <taxon>Planorbidae</taxon>
        <taxon>Biomphalaria</taxon>
    </lineage>
</organism>
<comment type="caution">
    <text evidence="1">The sequence shown here is derived from an EMBL/GenBank/DDBJ whole genome shotgun (WGS) entry which is preliminary data.</text>
</comment>
<reference evidence="1" key="1">
    <citation type="journal article" date="2023" name="PLoS Negl. Trop. Dis.">
        <title>A genome sequence for Biomphalaria pfeifferi, the major vector snail for the human-infecting parasite Schistosoma mansoni.</title>
        <authorList>
            <person name="Bu L."/>
            <person name="Lu L."/>
            <person name="Laidemitt M.R."/>
            <person name="Zhang S.M."/>
            <person name="Mutuku M."/>
            <person name="Mkoji G."/>
            <person name="Steinauer M."/>
            <person name="Loker E.S."/>
        </authorList>
    </citation>
    <scope>NUCLEOTIDE SEQUENCE</scope>
    <source>
        <strain evidence="1">KasaAsao</strain>
    </source>
</reference>
<dbReference type="EMBL" id="JASAOG010000229">
    <property type="protein sequence ID" value="KAK0042931.1"/>
    <property type="molecule type" value="Genomic_DNA"/>
</dbReference>
<feature type="non-terminal residue" evidence="1">
    <location>
        <position position="1"/>
    </location>
</feature>
<proteinExistence type="predicted"/>
<gene>
    <name evidence="1" type="ORF">Bpfe_027687</name>
</gene>
<protein>
    <submittedName>
        <fullName evidence="1">Uncharacterized protein</fullName>
    </submittedName>
</protein>
<evidence type="ECO:0000313" key="1">
    <source>
        <dbReference type="EMBL" id="KAK0042931.1"/>
    </source>
</evidence>